<keyword evidence="2" id="KW-1185">Reference proteome</keyword>
<dbReference type="Proteomes" id="UP000233375">
    <property type="component" value="Unassembled WGS sequence"/>
</dbReference>
<dbReference type="InterPro" id="IPR020355">
    <property type="entry name" value="Uncharacterised_YhcU"/>
</dbReference>
<dbReference type="EMBL" id="PISE01000003">
    <property type="protein sequence ID" value="PKG25393.1"/>
    <property type="molecule type" value="Genomic_DNA"/>
</dbReference>
<proteinExistence type="predicted"/>
<dbReference type="OrthoDB" id="2966549at2"/>
<reference evidence="1 2" key="1">
    <citation type="journal article" date="2003" name="Int. J. Syst. Evol. Microbiol.">
        <title>Bacillus nealsonii sp. nov., isolated from a spacecraft-assembly facility, whose spores are gamma-radiation resistant.</title>
        <authorList>
            <person name="Venkateswaran K."/>
            <person name="Kempf M."/>
            <person name="Chen F."/>
            <person name="Satomi M."/>
            <person name="Nicholson W."/>
            <person name="Kern R."/>
        </authorList>
    </citation>
    <scope>NUCLEOTIDE SEQUENCE [LARGE SCALE GENOMIC DNA]</scope>
    <source>
        <strain evidence="1 2">FO-92</strain>
    </source>
</reference>
<protein>
    <submittedName>
        <fullName evidence="1">Uncharacterized protein</fullName>
    </submittedName>
</protein>
<organism evidence="1 2">
    <name type="scientific">Niallia nealsonii</name>
    <dbReference type="NCBI Taxonomy" id="115979"/>
    <lineage>
        <taxon>Bacteria</taxon>
        <taxon>Bacillati</taxon>
        <taxon>Bacillota</taxon>
        <taxon>Bacilli</taxon>
        <taxon>Bacillales</taxon>
        <taxon>Bacillaceae</taxon>
        <taxon>Niallia</taxon>
    </lineage>
</organism>
<name>A0A2N0Z7D1_9BACI</name>
<sequence length="134" mass="15892">MKVVYASTPTQEEKINELIQLFYSTIFPYYFSDDDIRRFSRLGVLSPTDEQMEQIRTLKSSYQVIASLQTILSILENKENMDEYKQIFEKNVDILNDLQLFFPFSFENFKDRKETEMHGTAFSMYTEATNSYLV</sequence>
<gene>
    <name evidence="1" type="ORF">CWS01_00700</name>
</gene>
<dbReference type="Pfam" id="PF17326">
    <property type="entry name" value="DUF5365"/>
    <property type="match status" value="1"/>
</dbReference>
<evidence type="ECO:0000313" key="1">
    <source>
        <dbReference type="EMBL" id="PKG25393.1"/>
    </source>
</evidence>
<accession>A0A2N0Z7D1</accession>
<evidence type="ECO:0000313" key="2">
    <source>
        <dbReference type="Proteomes" id="UP000233375"/>
    </source>
</evidence>
<comment type="caution">
    <text evidence="1">The sequence shown here is derived from an EMBL/GenBank/DDBJ whole genome shotgun (WGS) entry which is preliminary data.</text>
</comment>
<dbReference type="AlphaFoldDB" id="A0A2N0Z7D1"/>
<dbReference type="RefSeq" id="WP_101175110.1">
    <property type="nucleotide sequence ID" value="NZ_PISE01000003.1"/>
</dbReference>